<dbReference type="CDD" id="cd11386">
    <property type="entry name" value="MCP_signal"/>
    <property type="match status" value="1"/>
</dbReference>
<keyword evidence="1" id="KW-0488">Methylation</keyword>
<dbReference type="Pfam" id="PF17201">
    <property type="entry name" value="Cache_3-Cache_2"/>
    <property type="match status" value="1"/>
</dbReference>
<dbReference type="SUPFAM" id="SSF58104">
    <property type="entry name" value="Methyl-accepting chemotaxis protein (MCP) signaling domain"/>
    <property type="match status" value="1"/>
</dbReference>
<proteinExistence type="inferred from homology"/>
<keyword evidence="4" id="KW-0175">Coiled coil</keyword>
<name>A0ABU3KPR1_9BURK</name>
<dbReference type="RefSeq" id="WP_313875439.1">
    <property type="nucleotide sequence ID" value="NZ_JAVBIK010000001.1"/>
</dbReference>
<comment type="similarity">
    <text evidence="2">Belongs to the methyl-accepting chemotaxis (MCP) protein family.</text>
</comment>
<dbReference type="InterPro" id="IPR033462">
    <property type="entry name" value="Cache_3-Cache_2"/>
</dbReference>
<evidence type="ECO:0000313" key="7">
    <source>
        <dbReference type="EMBL" id="MDT7519780.1"/>
    </source>
</evidence>
<accession>A0ABU3KPR1</accession>
<gene>
    <name evidence="7" type="ORF">RAE19_13850</name>
</gene>
<evidence type="ECO:0000256" key="3">
    <source>
        <dbReference type="PROSITE-ProRule" id="PRU00284"/>
    </source>
</evidence>
<dbReference type="SMART" id="SM00283">
    <property type="entry name" value="MA"/>
    <property type="match status" value="1"/>
</dbReference>
<dbReference type="Pfam" id="PF00015">
    <property type="entry name" value="MCPsignal"/>
    <property type="match status" value="1"/>
</dbReference>
<evidence type="ECO:0000256" key="1">
    <source>
        <dbReference type="ARBA" id="ARBA00022481"/>
    </source>
</evidence>
<evidence type="ECO:0000259" key="5">
    <source>
        <dbReference type="PROSITE" id="PS50111"/>
    </source>
</evidence>
<dbReference type="InterPro" id="IPR029151">
    <property type="entry name" value="Sensor-like_sf"/>
</dbReference>
<comment type="caution">
    <text evidence="7">The sequence shown here is derived from an EMBL/GenBank/DDBJ whole genome shotgun (WGS) entry which is preliminary data.</text>
</comment>
<dbReference type="InterPro" id="IPR004090">
    <property type="entry name" value="Chemotax_Me-accpt_rcpt"/>
</dbReference>
<feature type="coiled-coil region" evidence="4">
    <location>
        <begin position="467"/>
        <end position="494"/>
    </location>
</feature>
<dbReference type="InterPro" id="IPR003660">
    <property type="entry name" value="HAMP_dom"/>
</dbReference>
<protein>
    <submittedName>
        <fullName evidence="7">Methyl-accepting chemotaxis protein</fullName>
    </submittedName>
</protein>
<keyword evidence="3" id="KW-0807">Transducer</keyword>
<feature type="domain" description="Methyl-accepting transducer" evidence="5">
    <location>
        <begin position="267"/>
        <end position="496"/>
    </location>
</feature>
<evidence type="ECO:0000259" key="6">
    <source>
        <dbReference type="PROSITE" id="PS50885"/>
    </source>
</evidence>
<dbReference type="EMBL" id="JAVBIK010000001">
    <property type="protein sequence ID" value="MDT7519780.1"/>
    <property type="molecule type" value="Genomic_DNA"/>
</dbReference>
<feature type="domain" description="HAMP" evidence="6">
    <location>
        <begin position="210"/>
        <end position="262"/>
    </location>
</feature>
<dbReference type="CDD" id="cd06225">
    <property type="entry name" value="HAMP"/>
    <property type="match status" value="1"/>
</dbReference>
<dbReference type="Proteomes" id="UP001321700">
    <property type="component" value="Unassembled WGS sequence"/>
</dbReference>
<organism evidence="7 8">
    <name type="scientific">Rhodoferax potami</name>
    <dbReference type="NCBI Taxonomy" id="3068338"/>
    <lineage>
        <taxon>Bacteria</taxon>
        <taxon>Pseudomonadati</taxon>
        <taxon>Pseudomonadota</taxon>
        <taxon>Betaproteobacteria</taxon>
        <taxon>Burkholderiales</taxon>
        <taxon>Comamonadaceae</taxon>
        <taxon>Rhodoferax</taxon>
    </lineage>
</organism>
<evidence type="ECO:0000256" key="2">
    <source>
        <dbReference type="ARBA" id="ARBA00029447"/>
    </source>
</evidence>
<dbReference type="InterPro" id="IPR051310">
    <property type="entry name" value="MCP_chemotaxis"/>
</dbReference>
<dbReference type="PANTHER" id="PTHR43531">
    <property type="entry name" value="PROTEIN ICFG"/>
    <property type="match status" value="1"/>
</dbReference>
<dbReference type="Gene3D" id="1.10.287.950">
    <property type="entry name" value="Methyl-accepting chemotaxis protein"/>
    <property type="match status" value="1"/>
</dbReference>
<evidence type="ECO:0000313" key="8">
    <source>
        <dbReference type="Proteomes" id="UP001321700"/>
    </source>
</evidence>
<dbReference type="PROSITE" id="PS50111">
    <property type="entry name" value="CHEMOTAXIS_TRANSDUC_2"/>
    <property type="match status" value="1"/>
</dbReference>
<dbReference type="InterPro" id="IPR004089">
    <property type="entry name" value="MCPsignal_dom"/>
</dbReference>
<dbReference type="PROSITE" id="PS50885">
    <property type="entry name" value="HAMP"/>
    <property type="match status" value="1"/>
</dbReference>
<dbReference type="Pfam" id="PF00672">
    <property type="entry name" value="HAMP"/>
    <property type="match status" value="1"/>
</dbReference>
<evidence type="ECO:0000256" key="4">
    <source>
        <dbReference type="SAM" id="Coils"/>
    </source>
</evidence>
<sequence>MRVFNGPQRRVNAAARKFAASLSGSFSLDPHARIDVQGRSTPALRNGARILNMDFALADEFTRATGLVATVFARDGSDFFRVTTSIRKQDGERAIGTPLDRSQPAYTDVLQGRSHTGYAIVFGKQYLTRYEPIKDSQGQVIGVLFVGLDVTSSPGMGLAASMAWRVSAVYGVVELLYLAANGQLGNLQEMGMSGFMLALLWVTTYSLMNHFVAQPLKAGHSASQRMASGDLTRQVHVGTSDDIGQVLMAMNSINVGLTLLIGKVRNASDVVAMGTNEIADGNVDLANRTEKQAGEVNSAASAVHQLTSTVAQTAEQTHKVNQLVTSVATVASSGSQVVQDVVSTMGQISTSANKINDIIALIEGIAFQTNILALNAAVEAARAGEQGRGFAVVASEVRNLAKRSSTAAHEIKDLIAASVSNVSAGSQLVEKTRESMEEITSSIAEVVRYVEGIAHASQEQSAGIESVNRSISEIDQMTQQNAALVEEAAAAAMRMRDQSHTLTDAVNTFKTPA</sequence>
<reference evidence="7 8" key="1">
    <citation type="submission" date="2023-08" db="EMBL/GenBank/DDBJ databases">
        <title>Rhodoferax potami sp. nov. and Rhodoferax mekongensis sp. nov., isolated from the Mekong River in Thailand.</title>
        <authorList>
            <person name="Kitikhun S."/>
            <person name="Charoenyingcharoen P."/>
            <person name="Siriarchawattana P."/>
            <person name="Likhitrattanapisal S."/>
            <person name="Nilsakha T."/>
            <person name="Chanpet A."/>
            <person name="Rattanawaree P."/>
            <person name="Ingsriswang S."/>
        </authorList>
    </citation>
    <scope>NUCLEOTIDE SEQUENCE [LARGE SCALE GENOMIC DNA]</scope>
    <source>
        <strain evidence="7 8">TBRC 17660</strain>
    </source>
</reference>
<dbReference type="SUPFAM" id="SSF103190">
    <property type="entry name" value="Sensory domain-like"/>
    <property type="match status" value="1"/>
</dbReference>
<dbReference type="PANTHER" id="PTHR43531:SF14">
    <property type="entry name" value="METHYL-ACCEPTING CHEMOTAXIS PROTEIN I-RELATED"/>
    <property type="match status" value="1"/>
</dbReference>
<dbReference type="PRINTS" id="PR00260">
    <property type="entry name" value="CHEMTRNSDUCR"/>
</dbReference>
<keyword evidence="8" id="KW-1185">Reference proteome</keyword>